<dbReference type="Pfam" id="PF08388">
    <property type="entry name" value="GIIM"/>
    <property type="match status" value="1"/>
</dbReference>
<organism evidence="2">
    <name type="scientific">Salmonella enterica subsp. enterica serovar Panama</name>
    <dbReference type="NCBI Taxonomy" id="29472"/>
    <lineage>
        <taxon>Bacteria</taxon>
        <taxon>Pseudomonadati</taxon>
        <taxon>Pseudomonadota</taxon>
        <taxon>Gammaproteobacteria</taxon>
        <taxon>Enterobacterales</taxon>
        <taxon>Enterobacteriaceae</taxon>
        <taxon>Salmonella</taxon>
    </lineage>
</organism>
<evidence type="ECO:0000313" key="2">
    <source>
        <dbReference type="EMBL" id="ECX6035077.1"/>
    </source>
</evidence>
<feature type="domain" description="Group II intron maturase-specific" evidence="1">
    <location>
        <begin position="1"/>
        <end position="71"/>
    </location>
</feature>
<comment type="caution">
    <text evidence="2">The sequence shown here is derived from an EMBL/GenBank/DDBJ whole genome shotgun (WGS) entry which is preliminary data.</text>
</comment>
<reference evidence="2" key="1">
    <citation type="submission" date="2018-07" db="EMBL/GenBank/DDBJ databases">
        <authorList>
            <consortium name="PulseNet: The National Subtyping Network for Foodborne Disease Surveillance"/>
            <person name="Tarr C.L."/>
            <person name="Trees E."/>
            <person name="Katz L.S."/>
            <person name="Carleton-Romer H.A."/>
            <person name="Stroika S."/>
            <person name="Kucerova Z."/>
            <person name="Roache K.F."/>
            <person name="Sabol A.L."/>
            <person name="Besser J."/>
            <person name="Gerner-Smidt P."/>
        </authorList>
    </citation>
    <scope>NUCLEOTIDE SEQUENCE</scope>
    <source>
        <strain evidence="2">PNUSAS001246</strain>
    </source>
</reference>
<gene>
    <name evidence="2" type="ORF">ATT75_20265</name>
</gene>
<sequence>MSQAIRNLGLNRSTSLTLPELARRINPMVRGWVNYYGAFYPESLKRFLIRINLRLGGWARNKYKRLRGHKQLSWAWLKRCRESLPQLFAHWDFCFEERWTRGSV</sequence>
<name>A0A619AG60_SALET</name>
<dbReference type="InterPro" id="IPR013597">
    <property type="entry name" value="Mat_intron_G2"/>
</dbReference>
<evidence type="ECO:0000259" key="1">
    <source>
        <dbReference type="Pfam" id="PF08388"/>
    </source>
</evidence>
<protein>
    <recommendedName>
        <fullName evidence="1">Group II intron maturase-specific domain-containing protein</fullName>
    </recommendedName>
</protein>
<accession>A0A619AG60</accession>
<proteinExistence type="predicted"/>
<dbReference type="AlphaFoldDB" id="A0A619AG60"/>
<dbReference type="EMBL" id="AAKZQX010000041">
    <property type="protein sequence ID" value="ECX6035077.1"/>
    <property type="molecule type" value="Genomic_DNA"/>
</dbReference>